<evidence type="ECO:0000256" key="3">
    <source>
        <dbReference type="ARBA" id="ARBA00022827"/>
    </source>
</evidence>
<dbReference type="Gene3D" id="3.50.50.60">
    <property type="entry name" value="FAD/NAD(P)-binding domain"/>
    <property type="match status" value="1"/>
</dbReference>
<dbReference type="GO" id="GO:0071949">
    <property type="term" value="F:FAD binding"/>
    <property type="evidence" value="ECO:0007669"/>
    <property type="project" value="InterPro"/>
</dbReference>
<keyword evidence="5" id="KW-0503">Monooxygenase</keyword>
<dbReference type="InterPro" id="IPR036188">
    <property type="entry name" value="FAD/NAD-bd_sf"/>
</dbReference>
<evidence type="ECO:0000256" key="2">
    <source>
        <dbReference type="ARBA" id="ARBA00022630"/>
    </source>
</evidence>
<protein>
    <recommendedName>
        <fullName evidence="6">FAD-binding domain-containing protein</fullName>
    </recommendedName>
</protein>
<evidence type="ECO:0000256" key="4">
    <source>
        <dbReference type="ARBA" id="ARBA00023002"/>
    </source>
</evidence>
<keyword evidence="3" id="KW-0274">FAD</keyword>
<dbReference type="GO" id="GO:0004497">
    <property type="term" value="F:monooxygenase activity"/>
    <property type="evidence" value="ECO:0007669"/>
    <property type="project" value="UniProtKB-KW"/>
</dbReference>
<comment type="similarity">
    <text evidence="1">Belongs to the paxM FAD-dependent monooxygenase family.</text>
</comment>
<keyword evidence="2" id="KW-0285">Flavoprotein</keyword>
<sequence>MSEDLIDQALSMPREHASGIDVLVVGAGLAGLGFAIEAYRKGHNVKILERRLDTNDYVDDIAGNFITIQTSALRTPENWPGFLQYCSAFHFGKAGTICTYDGTVLGTVEYLLSISRAALHHAFHKYAARLGIEIKFSSRVIDYFEHDEKAGVILEDGSKLVADVVVAADGIGSRSWNIVSGFKETPSSSDFAMFRATYPAEHALKRPLVAEKFGDDPEKGFIIDEGTAKETWTNKRSVDYALPYSSFISEVIDAVPDREAVDFKLMWRNPRDTWASPKGCVIQVGDAAHTFLPASASGATMALEYGYSLGACLQIAGKNIPLAVKVHNHLRAERVSCGQRMGFKTREVWHLTNWDKFEKGQTSQNVAAVHDPQQYAYDSYEECASLLTEGAPFKNTNGVPGYTLKPWTSHELLSAGDRGERLEDEGEWFSRK</sequence>
<reference evidence="7" key="1">
    <citation type="submission" date="2015-01" db="EMBL/GenBank/DDBJ databases">
        <authorList>
            <person name="Durling Mikael"/>
        </authorList>
    </citation>
    <scope>NUCLEOTIDE SEQUENCE</scope>
</reference>
<accession>A0A0B7KL08</accession>
<dbReference type="InterPro" id="IPR002938">
    <property type="entry name" value="FAD-bd"/>
</dbReference>
<dbReference type="PANTHER" id="PTHR13789:SF236">
    <property type="entry name" value="MONOOXYGENASE, PUTATIVE (AFU_ORTHOLOGUE AFUA_6G12060)-RELATED"/>
    <property type="match status" value="1"/>
</dbReference>
<gene>
    <name evidence="7" type="ORF">BN869_000011439_1</name>
</gene>
<name>A0A0B7KL08_BIOOC</name>
<proteinExistence type="inferred from homology"/>
<keyword evidence="4" id="KW-0560">Oxidoreductase</keyword>
<organism evidence="7">
    <name type="scientific">Bionectria ochroleuca</name>
    <name type="common">Gliocladium roseum</name>
    <dbReference type="NCBI Taxonomy" id="29856"/>
    <lineage>
        <taxon>Eukaryota</taxon>
        <taxon>Fungi</taxon>
        <taxon>Dikarya</taxon>
        <taxon>Ascomycota</taxon>
        <taxon>Pezizomycotina</taxon>
        <taxon>Sordariomycetes</taxon>
        <taxon>Hypocreomycetidae</taxon>
        <taxon>Hypocreales</taxon>
        <taxon>Bionectriaceae</taxon>
        <taxon>Clonostachys</taxon>
    </lineage>
</organism>
<evidence type="ECO:0000313" key="7">
    <source>
        <dbReference type="EMBL" id="CEO55381.1"/>
    </source>
</evidence>
<feature type="domain" description="FAD-binding" evidence="6">
    <location>
        <begin position="20"/>
        <end position="313"/>
    </location>
</feature>
<dbReference type="AlphaFoldDB" id="A0A0B7KL08"/>
<evidence type="ECO:0000256" key="1">
    <source>
        <dbReference type="ARBA" id="ARBA00007992"/>
    </source>
</evidence>
<dbReference type="EMBL" id="CDPU01000051">
    <property type="protein sequence ID" value="CEO55381.1"/>
    <property type="molecule type" value="Genomic_DNA"/>
</dbReference>
<dbReference type="PRINTS" id="PR00420">
    <property type="entry name" value="RNGMNOXGNASE"/>
</dbReference>
<dbReference type="Pfam" id="PF01494">
    <property type="entry name" value="FAD_binding_3"/>
    <property type="match status" value="1"/>
</dbReference>
<dbReference type="PANTHER" id="PTHR13789">
    <property type="entry name" value="MONOOXYGENASE"/>
    <property type="match status" value="1"/>
</dbReference>
<evidence type="ECO:0000259" key="6">
    <source>
        <dbReference type="Pfam" id="PF01494"/>
    </source>
</evidence>
<evidence type="ECO:0000256" key="5">
    <source>
        <dbReference type="ARBA" id="ARBA00023033"/>
    </source>
</evidence>
<dbReference type="SUPFAM" id="SSF51905">
    <property type="entry name" value="FAD/NAD(P)-binding domain"/>
    <property type="match status" value="1"/>
</dbReference>
<dbReference type="InterPro" id="IPR050493">
    <property type="entry name" value="FAD-dep_Monooxygenase_BioMet"/>
</dbReference>